<dbReference type="PANTHER" id="PTHR34145:SF28">
    <property type="entry name" value="F-BOX DOMAIN-CONTAINING PROTEIN"/>
    <property type="match status" value="1"/>
</dbReference>
<accession>A0AAP0HHM5</accession>
<proteinExistence type="predicted"/>
<gene>
    <name evidence="2" type="ORF">Sjap_025533</name>
</gene>
<dbReference type="Pfam" id="PF23622">
    <property type="entry name" value="LRR_At1g61320_AtMIF1"/>
    <property type="match status" value="1"/>
</dbReference>
<name>A0AAP0HHM5_9MAGN</name>
<dbReference type="InterPro" id="IPR053772">
    <property type="entry name" value="At1g61320/At1g61330-like"/>
</dbReference>
<evidence type="ECO:0000313" key="3">
    <source>
        <dbReference type="Proteomes" id="UP001417504"/>
    </source>
</evidence>
<organism evidence="2 3">
    <name type="scientific">Stephania japonica</name>
    <dbReference type="NCBI Taxonomy" id="461633"/>
    <lineage>
        <taxon>Eukaryota</taxon>
        <taxon>Viridiplantae</taxon>
        <taxon>Streptophyta</taxon>
        <taxon>Embryophyta</taxon>
        <taxon>Tracheophyta</taxon>
        <taxon>Spermatophyta</taxon>
        <taxon>Magnoliopsida</taxon>
        <taxon>Ranunculales</taxon>
        <taxon>Menispermaceae</taxon>
        <taxon>Menispermoideae</taxon>
        <taxon>Cissampelideae</taxon>
        <taxon>Stephania</taxon>
    </lineage>
</organism>
<comment type="caution">
    <text evidence="2">The sequence shown here is derived from an EMBL/GenBank/DDBJ whole genome shotgun (WGS) entry which is preliminary data.</text>
</comment>
<keyword evidence="3" id="KW-1185">Reference proteome</keyword>
<dbReference type="EMBL" id="JBBNAE010000011">
    <property type="protein sequence ID" value="KAK9085122.1"/>
    <property type="molecule type" value="Genomic_DNA"/>
</dbReference>
<reference evidence="2 3" key="1">
    <citation type="submission" date="2024-01" db="EMBL/GenBank/DDBJ databases">
        <title>Genome assemblies of Stephania.</title>
        <authorList>
            <person name="Yang L."/>
        </authorList>
    </citation>
    <scope>NUCLEOTIDE SEQUENCE [LARGE SCALE GENOMIC DNA]</scope>
    <source>
        <strain evidence="2">QJT</strain>
        <tissue evidence="2">Leaf</tissue>
    </source>
</reference>
<evidence type="ECO:0000313" key="2">
    <source>
        <dbReference type="EMBL" id="KAK9085122.1"/>
    </source>
</evidence>
<dbReference type="SUPFAM" id="SSF52058">
    <property type="entry name" value="L domain-like"/>
    <property type="match status" value="1"/>
</dbReference>
<dbReference type="AlphaFoldDB" id="A0AAP0HHM5"/>
<dbReference type="PANTHER" id="PTHR34145">
    <property type="entry name" value="OS02G0105600 PROTEIN"/>
    <property type="match status" value="1"/>
</dbReference>
<dbReference type="InterPro" id="IPR032675">
    <property type="entry name" value="LRR_dom_sf"/>
</dbReference>
<evidence type="ECO:0000259" key="1">
    <source>
        <dbReference type="Pfam" id="PF23622"/>
    </source>
</evidence>
<dbReference type="InterPro" id="IPR055357">
    <property type="entry name" value="LRR_At1g61320_AtMIF1"/>
</dbReference>
<protein>
    <recommendedName>
        <fullName evidence="1">At1g61320/AtMIF1 LRR domain-containing protein</fullName>
    </recommendedName>
</protein>
<sequence length="437" mass="50623">MHTDRFDFREVFARAQTRQQFIDTVNRYLQLHNGSKIHNFRLLFDPDIQNQVHADKWLEFAIQRSVEELDFDFCGRTVAFDYHLGSERLKLPDLLYSSDSPLTHLKLGQFHFNPPLAFTGFASLVSLYLRRVNITDDTLESLLMKCPLITDLSLCKCDDLKNIKILGPKLERLLMFNCNAITNIDFLAPNLKSFHFHGEPYMGYSFQEVCALEDVYLYTNGSFELQQHILTTAYVYSTVKVLTFCSGFLTYISSTEEHAPEGLPFKFPHLQELQILVRLPMDEYSLDLFDILFEHTICPCLEKLFIEFSARDYHPIWQSQLDEGEEEEELAACWLDNLKIVKITNFRGTTYEMRFVKVILSKCLSLEQMVIVAAQNFDQEKQMTQVSDSSTATRTAVGELLITPKVSNGARIVVCRDWEADSKNLSHTHANVRQMWI</sequence>
<dbReference type="Gene3D" id="3.80.10.10">
    <property type="entry name" value="Ribonuclease Inhibitor"/>
    <property type="match status" value="1"/>
</dbReference>
<feature type="domain" description="At1g61320/AtMIF1 LRR" evidence="1">
    <location>
        <begin position="29"/>
        <end position="387"/>
    </location>
</feature>
<dbReference type="Proteomes" id="UP001417504">
    <property type="component" value="Unassembled WGS sequence"/>
</dbReference>